<dbReference type="Gene3D" id="3.50.30.30">
    <property type="match status" value="1"/>
</dbReference>
<dbReference type="GO" id="GO:0004180">
    <property type="term" value="F:carboxypeptidase activity"/>
    <property type="evidence" value="ECO:0007669"/>
    <property type="project" value="UniProtKB-KW"/>
</dbReference>
<keyword evidence="10" id="KW-0732">Signal</keyword>
<evidence type="ECO:0000256" key="4">
    <source>
        <dbReference type="ARBA" id="ARBA00004613"/>
    </source>
</evidence>
<evidence type="ECO:0000256" key="17">
    <source>
        <dbReference type="ARBA" id="ARBA00023180"/>
    </source>
</evidence>
<evidence type="ECO:0000256" key="14">
    <source>
        <dbReference type="ARBA" id="ARBA00023034"/>
    </source>
</evidence>
<dbReference type="InterPro" id="IPR007484">
    <property type="entry name" value="Peptidase_M28"/>
</dbReference>
<comment type="subcellular location">
    <subcellularLocation>
        <location evidence="1">Endoplasmic reticulum</location>
    </subcellularLocation>
    <subcellularLocation>
        <location evidence="3">Golgi apparatus</location>
    </subcellularLocation>
    <subcellularLocation>
        <location evidence="2">Lysosome</location>
    </subcellularLocation>
    <subcellularLocation>
        <location evidence="4">Secreted</location>
    </subcellularLocation>
</comment>
<reference evidence="22" key="1">
    <citation type="journal article" date="2021" name="PeerJ">
        <title>Extensive microbial diversity within the chicken gut microbiome revealed by metagenomics and culture.</title>
        <authorList>
            <person name="Gilroy R."/>
            <person name="Ravi A."/>
            <person name="Getino M."/>
            <person name="Pursley I."/>
            <person name="Horton D.L."/>
            <person name="Alikhan N.F."/>
            <person name="Baker D."/>
            <person name="Gharbi K."/>
            <person name="Hall N."/>
            <person name="Watson M."/>
            <person name="Adriaenssens E.M."/>
            <person name="Foster-Nyarko E."/>
            <person name="Jarju S."/>
            <person name="Secka A."/>
            <person name="Antonio M."/>
            <person name="Oren A."/>
            <person name="Chaudhuri R.R."/>
            <person name="La Ragione R."/>
            <person name="Hildebrand F."/>
            <person name="Pallen M.J."/>
        </authorList>
    </citation>
    <scope>NUCLEOTIDE SEQUENCE</scope>
    <source>
        <strain evidence="22">CHK160-4876</strain>
    </source>
</reference>
<keyword evidence="8" id="KW-0645">Protease</keyword>
<dbReference type="Pfam" id="PF04389">
    <property type="entry name" value="Peptidase_M28"/>
    <property type="match status" value="1"/>
</dbReference>
<evidence type="ECO:0000256" key="7">
    <source>
        <dbReference type="ARBA" id="ARBA00022645"/>
    </source>
</evidence>
<evidence type="ECO:0000256" key="3">
    <source>
        <dbReference type="ARBA" id="ARBA00004555"/>
    </source>
</evidence>
<evidence type="ECO:0000256" key="11">
    <source>
        <dbReference type="ARBA" id="ARBA00022801"/>
    </source>
</evidence>
<keyword evidence="17" id="KW-0325">Glycoprotein</keyword>
<dbReference type="PANTHER" id="PTHR12053">
    <property type="entry name" value="PROTEASE FAMILY M28 PLASMA GLUTAMATE CARBOXYPEPTIDASE-RELATED"/>
    <property type="match status" value="1"/>
</dbReference>
<keyword evidence="7" id="KW-0121">Carboxypeptidase</keyword>
<evidence type="ECO:0000256" key="19">
    <source>
        <dbReference type="ARBA" id="ARBA00025833"/>
    </source>
</evidence>
<evidence type="ECO:0000256" key="20">
    <source>
        <dbReference type="ARBA" id="ARBA00033328"/>
    </source>
</evidence>
<comment type="subunit">
    <text evidence="19">Homodimer. The monomeric form is inactive while the homodimer is active.</text>
</comment>
<organism evidence="22 23">
    <name type="scientific">Metalysinibacillus jejuensis</name>
    <dbReference type="NCBI Taxonomy" id="914327"/>
    <lineage>
        <taxon>Bacteria</taxon>
        <taxon>Bacillati</taxon>
        <taxon>Bacillota</taxon>
        <taxon>Bacilli</taxon>
        <taxon>Bacillales</taxon>
        <taxon>Caryophanaceae</taxon>
        <taxon>Metalysinibacillus</taxon>
    </lineage>
</organism>
<accession>A0A921T597</accession>
<keyword evidence="15" id="KW-0482">Metalloprotease</keyword>
<name>A0A921T597_9BACL</name>
<sequence length="631" mass="71937">MQYNQSTTNDYIYQFTKKLETFKTNDKLGYRTAGSEAEYLTGQMIAEEMRNLGLSEVTQDAFTLDTWDFKKAELTFTTVTGESHTAILGSYQTHFVTDGPTTFDIVYAGRGTAYNFESLDVTNKLVVIDIDQEQDWWISYPAMQAHVKGAAAIIAVQMGGFSEVHPDALNAQDICGPANAPAFSMSQSDSQLLRQRFAKETTFSVTFDAVSIVKPQSKSYNYHGRIKGIEKDSFILLSAHYDSYFSGFQDDHAAIALMLGIAKDLLAQGVQPQKTIIFLALAAEEWGVIDSRYDWSVGAYNQIFHVRPEWRGKVFANINFELPAVAHMKKHRIRCVYELTSFLQQFAQSMPPHKAYPNGIEIVAPLATTSDDFSFAIGGIPALRNDFQDSPFIRTHYHTQFDDASTFNKDVIDFQLQTYRSLIKHYDTLQVVPLDFTTRLEAMRKTAPASLYEVIDQAITLAKQLPPFTKQHNGKLLDLFYFMETHFTKLTWHDEVIFPHEHALQNIEALQQAIQSLEQNQLEQALLYHLHLIDNNWQAYDFDRTLYDHFTNYVIDAPPNKLLWGTGRIMGHLDLFDVIQSLKTKTAADDTAVEHQMLQQALTQQQKLLQKTVQTMHTQLLQCIKALQQLY</sequence>
<dbReference type="GO" id="GO:0005764">
    <property type="term" value="C:lysosome"/>
    <property type="evidence" value="ECO:0007669"/>
    <property type="project" value="UniProtKB-SubCell"/>
</dbReference>
<evidence type="ECO:0000256" key="1">
    <source>
        <dbReference type="ARBA" id="ARBA00004240"/>
    </source>
</evidence>
<keyword evidence="12" id="KW-0256">Endoplasmic reticulum</keyword>
<evidence type="ECO:0000256" key="8">
    <source>
        <dbReference type="ARBA" id="ARBA00022670"/>
    </source>
</evidence>
<evidence type="ECO:0000256" key="9">
    <source>
        <dbReference type="ARBA" id="ARBA00022723"/>
    </source>
</evidence>
<dbReference type="InterPro" id="IPR046450">
    <property type="entry name" value="PA_dom_sf"/>
</dbReference>
<comment type="caution">
    <text evidence="22">The sequence shown here is derived from an EMBL/GenBank/DDBJ whole genome shotgun (WGS) entry which is preliminary data.</text>
</comment>
<dbReference type="PANTHER" id="PTHR12053:SF3">
    <property type="entry name" value="CARBOXYPEPTIDASE Q"/>
    <property type="match status" value="1"/>
</dbReference>
<dbReference type="EMBL" id="DYTV01000068">
    <property type="protein sequence ID" value="HJH11166.1"/>
    <property type="molecule type" value="Genomic_DNA"/>
</dbReference>
<keyword evidence="13" id="KW-0862">Zinc</keyword>
<keyword evidence="14" id="KW-0333">Golgi apparatus</keyword>
<dbReference type="SUPFAM" id="SSF53187">
    <property type="entry name" value="Zn-dependent exopeptidases"/>
    <property type="match status" value="1"/>
</dbReference>
<dbReference type="AlphaFoldDB" id="A0A921T597"/>
<dbReference type="InterPro" id="IPR039866">
    <property type="entry name" value="CPQ"/>
</dbReference>
<evidence type="ECO:0000256" key="15">
    <source>
        <dbReference type="ARBA" id="ARBA00023049"/>
    </source>
</evidence>
<protein>
    <recommendedName>
        <fullName evidence="5">Carboxypeptidase Q</fullName>
    </recommendedName>
    <alternativeName>
        <fullName evidence="20">Plasma glutamate carboxypeptidase</fullName>
    </alternativeName>
</protein>
<dbReference type="Gene3D" id="3.40.630.10">
    <property type="entry name" value="Zn peptidases"/>
    <property type="match status" value="1"/>
</dbReference>
<evidence type="ECO:0000256" key="6">
    <source>
        <dbReference type="ARBA" id="ARBA00022525"/>
    </source>
</evidence>
<evidence type="ECO:0000313" key="22">
    <source>
        <dbReference type="EMBL" id="HJH11166.1"/>
    </source>
</evidence>
<dbReference type="GO" id="GO:0070573">
    <property type="term" value="F:metallodipeptidase activity"/>
    <property type="evidence" value="ECO:0007669"/>
    <property type="project" value="InterPro"/>
</dbReference>
<evidence type="ECO:0000256" key="2">
    <source>
        <dbReference type="ARBA" id="ARBA00004371"/>
    </source>
</evidence>
<evidence type="ECO:0000256" key="10">
    <source>
        <dbReference type="ARBA" id="ARBA00022729"/>
    </source>
</evidence>
<evidence type="ECO:0000256" key="18">
    <source>
        <dbReference type="ARBA" id="ARBA00023228"/>
    </source>
</evidence>
<dbReference type="Proteomes" id="UP000700212">
    <property type="component" value="Unassembled WGS sequence"/>
</dbReference>
<feature type="domain" description="Peptidase M28" evidence="21">
    <location>
        <begin position="221"/>
        <end position="413"/>
    </location>
</feature>
<evidence type="ECO:0000256" key="5">
    <source>
        <dbReference type="ARBA" id="ARBA00014116"/>
    </source>
</evidence>
<keyword evidence="6" id="KW-0964">Secreted</keyword>
<evidence type="ECO:0000256" key="13">
    <source>
        <dbReference type="ARBA" id="ARBA00022833"/>
    </source>
</evidence>
<keyword evidence="18" id="KW-0458">Lysosome</keyword>
<keyword evidence="16" id="KW-0865">Zymogen</keyword>
<reference evidence="22" key="2">
    <citation type="submission" date="2021-09" db="EMBL/GenBank/DDBJ databases">
        <authorList>
            <person name="Gilroy R."/>
        </authorList>
    </citation>
    <scope>NUCLEOTIDE SEQUENCE</scope>
    <source>
        <strain evidence="22">CHK160-4876</strain>
    </source>
</reference>
<dbReference type="GO" id="GO:0046872">
    <property type="term" value="F:metal ion binding"/>
    <property type="evidence" value="ECO:0007669"/>
    <property type="project" value="UniProtKB-KW"/>
</dbReference>
<keyword evidence="9" id="KW-0479">Metal-binding</keyword>
<dbReference type="GO" id="GO:0006508">
    <property type="term" value="P:proteolysis"/>
    <property type="evidence" value="ECO:0007669"/>
    <property type="project" value="UniProtKB-KW"/>
</dbReference>
<gene>
    <name evidence="22" type="ORF">K8V30_05605</name>
</gene>
<dbReference type="GO" id="GO:0005576">
    <property type="term" value="C:extracellular region"/>
    <property type="evidence" value="ECO:0007669"/>
    <property type="project" value="UniProtKB-SubCell"/>
</dbReference>
<evidence type="ECO:0000256" key="16">
    <source>
        <dbReference type="ARBA" id="ARBA00023145"/>
    </source>
</evidence>
<evidence type="ECO:0000259" key="21">
    <source>
        <dbReference type="Pfam" id="PF04389"/>
    </source>
</evidence>
<keyword evidence="11" id="KW-0378">Hydrolase</keyword>
<proteinExistence type="predicted"/>
<dbReference type="SUPFAM" id="SSF52025">
    <property type="entry name" value="PA domain"/>
    <property type="match status" value="1"/>
</dbReference>
<evidence type="ECO:0000256" key="12">
    <source>
        <dbReference type="ARBA" id="ARBA00022824"/>
    </source>
</evidence>
<evidence type="ECO:0000313" key="23">
    <source>
        <dbReference type="Proteomes" id="UP000700212"/>
    </source>
</evidence>